<feature type="transmembrane region" description="Helical" evidence="1">
    <location>
        <begin position="1201"/>
        <end position="1223"/>
    </location>
</feature>
<feature type="transmembrane region" description="Helical" evidence="1">
    <location>
        <begin position="1598"/>
        <end position="1616"/>
    </location>
</feature>
<keyword evidence="1" id="KW-1133">Transmembrane helix</keyword>
<feature type="transmembrane region" description="Helical" evidence="1">
    <location>
        <begin position="564"/>
        <end position="585"/>
    </location>
</feature>
<dbReference type="OrthoDB" id="7052348at2"/>
<dbReference type="RefSeq" id="WP_062149391.1">
    <property type="nucleotide sequence ID" value="NZ_CP012373.2"/>
</dbReference>
<feature type="transmembrane region" description="Helical" evidence="1">
    <location>
        <begin position="1095"/>
        <end position="1112"/>
    </location>
</feature>
<feature type="transmembrane region" description="Helical" evidence="1">
    <location>
        <begin position="1362"/>
        <end position="1383"/>
    </location>
</feature>
<feature type="transmembrane region" description="Helical" evidence="1">
    <location>
        <begin position="1118"/>
        <end position="1135"/>
    </location>
</feature>
<feature type="transmembrane region" description="Helical" evidence="1">
    <location>
        <begin position="405"/>
        <end position="425"/>
    </location>
</feature>
<feature type="transmembrane region" description="Helical" evidence="1">
    <location>
        <begin position="668"/>
        <end position="689"/>
    </location>
</feature>
<feature type="transmembrane region" description="Helical" evidence="1">
    <location>
        <begin position="746"/>
        <end position="763"/>
    </location>
</feature>
<feature type="transmembrane region" description="Helical" evidence="1">
    <location>
        <begin position="489"/>
        <end position="509"/>
    </location>
</feature>
<feature type="transmembrane region" description="Helical" evidence="1">
    <location>
        <begin position="224"/>
        <end position="244"/>
    </location>
</feature>
<feature type="transmembrane region" description="Helical" evidence="1">
    <location>
        <begin position="311"/>
        <end position="335"/>
    </location>
</feature>
<feature type="transmembrane region" description="Helical" evidence="1">
    <location>
        <begin position="954"/>
        <end position="974"/>
    </location>
</feature>
<feature type="transmembrane region" description="Helical" evidence="1">
    <location>
        <begin position="619"/>
        <end position="635"/>
    </location>
</feature>
<feature type="transmembrane region" description="Helical" evidence="1">
    <location>
        <begin position="1574"/>
        <end position="1592"/>
    </location>
</feature>
<feature type="transmembrane region" description="Helical" evidence="1">
    <location>
        <begin position="1516"/>
        <end position="1538"/>
    </location>
</feature>
<evidence type="ECO:0000256" key="1">
    <source>
        <dbReference type="SAM" id="Phobius"/>
    </source>
</evidence>
<feature type="transmembrane region" description="Helical" evidence="1">
    <location>
        <begin position="1444"/>
        <end position="1461"/>
    </location>
</feature>
<feature type="transmembrane region" description="Helical" evidence="1">
    <location>
        <begin position="539"/>
        <end position="557"/>
    </location>
</feature>
<feature type="transmembrane region" description="Helical" evidence="1">
    <location>
        <begin position="1009"/>
        <end position="1028"/>
    </location>
</feature>
<evidence type="ECO:0000313" key="3">
    <source>
        <dbReference type="Proteomes" id="UP000234271"/>
    </source>
</evidence>
<feature type="transmembrane region" description="Helical" evidence="1">
    <location>
        <begin position="1493"/>
        <end position="1509"/>
    </location>
</feature>
<feature type="transmembrane region" description="Helical" evidence="1">
    <location>
        <begin position="250"/>
        <end position="272"/>
    </location>
</feature>
<feature type="transmembrane region" description="Helical" evidence="1">
    <location>
        <begin position="514"/>
        <end position="533"/>
    </location>
</feature>
<feature type="transmembrane region" description="Helical" evidence="1">
    <location>
        <begin position="1647"/>
        <end position="1668"/>
    </location>
</feature>
<feature type="transmembrane region" description="Helical" evidence="1">
    <location>
        <begin position="695"/>
        <end position="716"/>
    </location>
</feature>
<evidence type="ECO:0000313" key="2">
    <source>
        <dbReference type="EMBL" id="AUI67579.1"/>
    </source>
</evidence>
<accession>A0A2N9YAV9</accession>
<keyword evidence="1" id="KW-0472">Membrane</keyword>
<organism evidence="2 3">
    <name type="scientific">Beggiatoa leptomitoformis</name>
    <dbReference type="NCBI Taxonomy" id="288004"/>
    <lineage>
        <taxon>Bacteria</taxon>
        <taxon>Pseudomonadati</taxon>
        <taxon>Pseudomonadota</taxon>
        <taxon>Gammaproteobacteria</taxon>
        <taxon>Thiotrichales</taxon>
        <taxon>Thiotrichaceae</taxon>
        <taxon>Beggiatoa</taxon>
    </lineage>
</organism>
<feature type="transmembrane region" description="Helical" evidence="1">
    <location>
        <begin position="431"/>
        <end position="452"/>
    </location>
</feature>
<feature type="transmembrane region" description="Helical" evidence="1">
    <location>
        <begin position="874"/>
        <end position="896"/>
    </location>
</feature>
<feature type="transmembrane region" description="Helical" evidence="1">
    <location>
        <begin position="1389"/>
        <end position="1408"/>
    </location>
</feature>
<feature type="transmembrane region" description="Helical" evidence="1">
    <location>
        <begin position="1040"/>
        <end position="1063"/>
    </location>
</feature>
<feature type="transmembrane region" description="Helical" evidence="1">
    <location>
        <begin position="1544"/>
        <end position="1562"/>
    </location>
</feature>
<feature type="transmembrane region" description="Helical" evidence="1">
    <location>
        <begin position="370"/>
        <end position="389"/>
    </location>
</feature>
<feature type="transmembrane region" description="Helical" evidence="1">
    <location>
        <begin position="1298"/>
        <end position="1317"/>
    </location>
</feature>
<dbReference type="EMBL" id="CP018889">
    <property type="protein sequence ID" value="AUI67579.1"/>
    <property type="molecule type" value="Genomic_DNA"/>
</dbReference>
<feature type="transmembrane region" description="Helical" evidence="1">
    <location>
        <begin position="1142"/>
        <end position="1166"/>
    </location>
</feature>
<feature type="transmembrane region" description="Helical" evidence="1">
    <location>
        <begin position="1229"/>
        <end position="1245"/>
    </location>
</feature>
<feature type="transmembrane region" description="Helical" evidence="1">
    <location>
        <begin position="284"/>
        <end position="305"/>
    </location>
</feature>
<feature type="transmembrane region" description="Helical" evidence="1">
    <location>
        <begin position="1329"/>
        <end position="1350"/>
    </location>
</feature>
<dbReference type="KEGG" id="blep:AL038_04060"/>
<feature type="transmembrane region" description="Helical" evidence="1">
    <location>
        <begin position="1621"/>
        <end position="1641"/>
    </location>
</feature>
<sequence length="1688" mass="190364">MQWLCKFIFIFLYFSLLPIQIAIPLGLITFFWQSSTKSGVNEKPKTAPERRELFDLLTFYFELRSNHKQWRVTPAEYQDLLTKIEARCKSLVHYHYIDEIEKNRRLTDAWQLLRPQQTPCWEQQATLETESPQTNTQHIDDLIKELDNTLAPVTLPPAVTLPASVVIPKPRVNPVVIKQTVATVKPRIVKPLPSPKTTPTTPSLINRLQVFTRQILLPFIWQNIGWFVGGFCFVSGSGLLVAYTDGFANGLAVLFCLALYTLLILWGAYQIRRQRPELLISHQVLNFLGIFLIPLNFAAAVRLFMTSDGNFALLAVATLCAVGLWGGFLFALKIASGSLERQSLKEYPRLFLFLAGLQFALPLVSSMNSWYFLAVLHILLLAGLSYAFLRFTQGWLKALFLDADLLTYFTVGSLLYAALISFVHLTVSSGLTLPVGYAGGLLMLVCVLLFYVDSCANRDEFKQTIINYFTFLIYALSVTAIVLSYSSAWFIPTLSLAIGLYAAMVWRYLTLSPLYLLLAASVVWYWQVVLVHFTPDEHFLASVPLFVALWQLYRLACRRESPRFIVITYRTLLVLLFSVLAWSLYYAHPSVIGLITSLSASLLIFLLSKGRNTSPYMKTLGFIGAVTLNGIYFPLLPTLTVSVQFTLLFLLLSLIWTVISLSKWLKPAYAPVWFMQAGILSGLISIFISLNTHDILLSLAVTSGFASLLLSIGWIVRVRAFFYSGLLFITGVVVVSKLLFFPQTNLLALLLVTLVLWWVTWGLQRLQQRLLVHDIHLEPLLFLGMPLARTADRFTLLIPPCQISTIILWGVGIFGLLHYLLLPLSILSTGSLLLVLEAVITLLMAGQTRQLWLLPAVLFWLGLVLVPIFSDVQPLVFCFFLACYALGAWLTALIGLQFFHPRLTQLLCWQGGYGQRGGYTRAMQWVFYSTLFLLIGVQGASLSYALLFPHLGDGVLTAIFILSTLYFVILGRYYRYIALSYAALLTITISLLSFIGLPTLFALDLAQVLTILLGIAVALVGVTYPLRLSPVFSDLYYKPLYYTATLLYAYVLLHALSLLVWQFPMTSIWLAYVFGGLVVAQLPIFQWLAKDALHWRGIFLPLQLLAIVLVLFPQGNEFAWLILPFVLLGLAYYGLPWFNRLFALWAIDPTITFMLSFFVLFALPVVNFLQTGQIAWQIMLTVAAYFWLLQQQSHAENNRSLFTHLLFLALFGTFYSLSVTLFVLTAPSIFALWALLLFGLLQLGYRIKECEVWLFLTLIMAIISLFLLAVSLPQQLITFSIISGIALTIGGQQRDTTWFNVGILGGLVALHLLWFFLPATTLWAVLPYYALQNAVLLCVLLTLFPMLKATEDNWFNQLKLEWLIPFITASTLVLWAVGLVANLLVNQPLFGVVDSGILFLTGGIFIALWQAYRVEPTEKFIGIVFLITILAIYSRMSLFGFSSLTLWDSVALMLAAYGSLFSRYFIQLKVLDRLNLLLPCIALVPLLTVSDSTAITLLLFTGAVYYFFLQNQMKTVLPLYLAMILLNIALYLWIPALAQQQHLVQLYVLPAAITVLIMTYIHTQELRTTINHNLRLLALTVLYTSATTDVFLRPELSFFILALGLSMGGIILGIALRTRAFLYAGIVFLMINVLGQLVQFYPEDRLSKAIILILLGGGITVSMIFFNLKREMLLQKIRIMRADLAEWR</sequence>
<feature type="transmembrane region" description="Helical" evidence="1">
    <location>
        <begin position="591"/>
        <end position="607"/>
    </location>
</feature>
<feature type="transmembrane region" description="Helical" evidence="1">
    <location>
        <begin position="1252"/>
        <end position="1270"/>
    </location>
</feature>
<feature type="transmembrane region" description="Helical" evidence="1">
    <location>
        <begin position="981"/>
        <end position="1003"/>
    </location>
</feature>
<feature type="transmembrane region" description="Helical" evidence="1">
    <location>
        <begin position="1420"/>
        <end position="1438"/>
    </location>
</feature>
<feature type="transmembrane region" description="Helical" evidence="1">
    <location>
        <begin position="721"/>
        <end position="740"/>
    </location>
</feature>
<proteinExistence type="predicted"/>
<feature type="transmembrane region" description="Helical" evidence="1">
    <location>
        <begin position="851"/>
        <end position="868"/>
    </location>
</feature>
<feature type="transmembrane region" description="Helical" evidence="1">
    <location>
        <begin position="794"/>
        <end position="814"/>
    </location>
</feature>
<feature type="transmembrane region" description="Helical" evidence="1">
    <location>
        <begin position="1069"/>
        <end position="1088"/>
    </location>
</feature>
<name>A0A2N9YAV9_9GAMM</name>
<keyword evidence="1" id="KW-0812">Transmembrane</keyword>
<protein>
    <submittedName>
        <fullName evidence="2">Uncharacterized protein</fullName>
    </submittedName>
</protein>
<reference evidence="3" key="1">
    <citation type="submission" date="2016-12" db="EMBL/GenBank/DDBJ databases">
        <title>Complete Genome Sequence of Beggiatoa leptomitiformis D-401.</title>
        <authorList>
            <person name="Fomenkov A."/>
            <person name="Vincze T."/>
            <person name="Grabovich M."/>
            <person name="Anton B.P."/>
            <person name="Dubinina G."/>
            <person name="Orlova M."/>
            <person name="Belousova E."/>
            <person name="Roberts R.J."/>
        </authorList>
    </citation>
    <scope>NUCLEOTIDE SEQUENCE [LARGE SCALE GENOMIC DNA]</scope>
    <source>
        <strain evidence="3">D-401</strain>
    </source>
</reference>
<feature type="transmembrane region" description="Helical" evidence="1">
    <location>
        <begin position="1172"/>
        <end position="1189"/>
    </location>
</feature>
<feature type="transmembrane region" description="Helical" evidence="1">
    <location>
        <begin position="820"/>
        <end position="844"/>
    </location>
</feature>
<gene>
    <name evidence="2" type="ORF">BLE401_01950</name>
</gene>
<feature type="transmembrane region" description="Helical" evidence="1">
    <location>
        <begin position="925"/>
        <end position="948"/>
    </location>
</feature>
<feature type="transmembrane region" description="Helical" evidence="1">
    <location>
        <begin position="464"/>
        <end position="483"/>
    </location>
</feature>
<feature type="transmembrane region" description="Helical" evidence="1">
    <location>
        <begin position="6"/>
        <end position="32"/>
    </location>
</feature>
<feature type="transmembrane region" description="Helical" evidence="1">
    <location>
        <begin position="641"/>
        <end position="661"/>
    </location>
</feature>
<keyword evidence="3" id="KW-1185">Reference proteome</keyword>
<dbReference type="Proteomes" id="UP000234271">
    <property type="component" value="Chromosome"/>
</dbReference>